<comment type="caution">
    <text evidence="1">The sequence shown here is derived from an EMBL/GenBank/DDBJ whole genome shotgun (WGS) entry which is preliminary data.</text>
</comment>
<name>A0A150HKG7_9GAMM</name>
<evidence type="ECO:0000313" key="2">
    <source>
        <dbReference type="Proteomes" id="UP000075680"/>
    </source>
</evidence>
<proteinExistence type="predicted"/>
<protein>
    <recommendedName>
        <fullName evidence="3">DUF2559 family protein</fullName>
    </recommendedName>
</protein>
<dbReference type="RefSeq" id="WP_081105986.1">
    <property type="nucleotide sequence ID" value="NZ_JRUE01000242.1"/>
</dbReference>
<reference evidence="1 2" key="1">
    <citation type="journal article" date="2016" name="Sci. Rep.">
        <title>Genomic and phenotypic characterization of the species Acinetobacter venetianus.</title>
        <authorList>
            <person name="Fondi M."/>
            <person name="Maida I."/>
            <person name="Perrin E."/>
            <person name="Orlandini V."/>
            <person name="La Torre L."/>
            <person name="Bosi E."/>
            <person name="Negroni A."/>
            <person name="Zanaroli G."/>
            <person name="Fava F."/>
            <person name="Decorosi F."/>
            <person name="Giovannetti L."/>
            <person name="Viti C."/>
            <person name="Vaneechoutte M."/>
            <person name="Dijkshoorn L."/>
            <person name="Fani R."/>
        </authorList>
    </citation>
    <scope>NUCLEOTIDE SEQUENCE [LARGE SCALE GENOMIC DNA]</scope>
    <source>
        <strain evidence="1 2">LUH5627</strain>
    </source>
</reference>
<evidence type="ECO:0008006" key="3">
    <source>
        <dbReference type="Google" id="ProtNLM"/>
    </source>
</evidence>
<dbReference type="InterPro" id="IPR022541">
    <property type="entry name" value="YhfG"/>
</dbReference>
<dbReference type="PATRIC" id="fig|52133.18.peg.3349"/>
<dbReference type="Pfam" id="PF10832">
    <property type="entry name" value="YhfG"/>
    <property type="match status" value="1"/>
</dbReference>
<dbReference type="EMBL" id="JRUE01000242">
    <property type="protein sequence ID" value="KXZ63623.1"/>
    <property type="molecule type" value="Genomic_DNA"/>
</dbReference>
<sequence>MLKTTEQKKKYIQETRSQNYQASLKLEGITTSGNLTQLSKAQILQKYKKYSQAEN</sequence>
<evidence type="ECO:0000313" key="1">
    <source>
        <dbReference type="EMBL" id="KXZ63623.1"/>
    </source>
</evidence>
<organism evidence="1 2">
    <name type="scientific">Acinetobacter venetianus</name>
    <dbReference type="NCBI Taxonomy" id="52133"/>
    <lineage>
        <taxon>Bacteria</taxon>
        <taxon>Pseudomonadati</taxon>
        <taxon>Pseudomonadota</taxon>
        <taxon>Gammaproteobacteria</taxon>
        <taxon>Moraxellales</taxon>
        <taxon>Moraxellaceae</taxon>
        <taxon>Acinetobacter</taxon>
    </lineage>
</organism>
<gene>
    <name evidence="1" type="ORF">AVENLUH5627_03265</name>
</gene>
<accession>A0A150HKG7</accession>
<dbReference type="Proteomes" id="UP000075680">
    <property type="component" value="Unassembled WGS sequence"/>
</dbReference>
<dbReference type="AlphaFoldDB" id="A0A150HKG7"/>